<feature type="domain" description="HTH cro/C1-type" evidence="1">
    <location>
        <begin position="8"/>
        <end position="62"/>
    </location>
</feature>
<comment type="caution">
    <text evidence="2">The sequence shown here is derived from an EMBL/GenBank/DDBJ whole genome shotgun (WGS) entry which is preliminary data.</text>
</comment>
<dbReference type="Proteomes" id="UP000653797">
    <property type="component" value="Unassembled WGS sequence"/>
</dbReference>
<evidence type="ECO:0000313" key="3">
    <source>
        <dbReference type="Proteomes" id="UP000653797"/>
    </source>
</evidence>
<sequence length="84" mass="9573">MEQLAERVRVLRMITGYPQDYVAFKLGISQAAYSKKETGRTILSLQNLSELAELYQLSIRDIVGATTEELVMLVMRQNTRPILV</sequence>
<dbReference type="Pfam" id="PF01381">
    <property type="entry name" value="HTH_3"/>
    <property type="match status" value="1"/>
</dbReference>
<dbReference type="RefSeq" id="WP_191039700.1">
    <property type="nucleotide sequence ID" value="NZ_JACXAA010000004.1"/>
</dbReference>
<reference evidence="2" key="1">
    <citation type="submission" date="2020-09" db="EMBL/GenBank/DDBJ databases">
        <authorList>
            <person name="Kim M.K."/>
        </authorList>
    </citation>
    <scope>NUCLEOTIDE SEQUENCE</scope>
    <source>
        <strain evidence="2">BT704</strain>
    </source>
</reference>
<dbReference type="PROSITE" id="PS50943">
    <property type="entry name" value="HTH_CROC1"/>
    <property type="match status" value="1"/>
</dbReference>
<dbReference type="GO" id="GO:0003677">
    <property type="term" value="F:DNA binding"/>
    <property type="evidence" value="ECO:0007669"/>
    <property type="project" value="InterPro"/>
</dbReference>
<protein>
    <submittedName>
        <fullName evidence="2">Helix-turn-helix transcriptional regulator</fullName>
    </submittedName>
</protein>
<gene>
    <name evidence="2" type="ORF">IC230_14290</name>
</gene>
<dbReference type="EMBL" id="JACXAA010000004">
    <property type="protein sequence ID" value="MBD2754074.1"/>
    <property type="molecule type" value="Genomic_DNA"/>
</dbReference>
<proteinExistence type="predicted"/>
<accession>A0A927GDT8</accession>
<evidence type="ECO:0000313" key="2">
    <source>
        <dbReference type="EMBL" id="MBD2754074.1"/>
    </source>
</evidence>
<dbReference type="Gene3D" id="1.10.260.40">
    <property type="entry name" value="lambda repressor-like DNA-binding domains"/>
    <property type="match status" value="1"/>
</dbReference>
<evidence type="ECO:0000259" key="1">
    <source>
        <dbReference type="PROSITE" id="PS50943"/>
    </source>
</evidence>
<organism evidence="2 3">
    <name type="scientific">Spirosoma validum</name>
    <dbReference type="NCBI Taxonomy" id="2771355"/>
    <lineage>
        <taxon>Bacteria</taxon>
        <taxon>Pseudomonadati</taxon>
        <taxon>Bacteroidota</taxon>
        <taxon>Cytophagia</taxon>
        <taxon>Cytophagales</taxon>
        <taxon>Cytophagaceae</taxon>
        <taxon>Spirosoma</taxon>
    </lineage>
</organism>
<name>A0A927GDT8_9BACT</name>
<dbReference type="InterPro" id="IPR001387">
    <property type="entry name" value="Cro/C1-type_HTH"/>
</dbReference>
<dbReference type="SMART" id="SM00530">
    <property type="entry name" value="HTH_XRE"/>
    <property type="match status" value="1"/>
</dbReference>
<dbReference type="SUPFAM" id="SSF47413">
    <property type="entry name" value="lambda repressor-like DNA-binding domains"/>
    <property type="match status" value="1"/>
</dbReference>
<dbReference type="CDD" id="cd00093">
    <property type="entry name" value="HTH_XRE"/>
    <property type="match status" value="1"/>
</dbReference>
<dbReference type="AlphaFoldDB" id="A0A927GDT8"/>
<keyword evidence="3" id="KW-1185">Reference proteome</keyword>
<dbReference type="InterPro" id="IPR010982">
    <property type="entry name" value="Lambda_DNA-bd_dom_sf"/>
</dbReference>